<dbReference type="GO" id="GO:0032259">
    <property type="term" value="P:methylation"/>
    <property type="evidence" value="ECO:0007669"/>
    <property type="project" value="UniProtKB-KW"/>
</dbReference>
<dbReference type="NCBIfam" id="TIGR00675">
    <property type="entry name" value="dcm"/>
    <property type="match status" value="1"/>
</dbReference>
<proteinExistence type="inferred from homology"/>
<protein>
    <recommendedName>
        <fullName evidence="2">DNA (cytosine-5-)-methyltransferase</fullName>
        <ecNumber evidence="2">2.1.1.37</ecNumber>
    </recommendedName>
</protein>
<dbReference type="PROSITE" id="PS51679">
    <property type="entry name" value="SAM_MT_C5"/>
    <property type="match status" value="1"/>
</dbReference>
<dbReference type="Pfam" id="PF01555">
    <property type="entry name" value="N6_N4_Mtase"/>
    <property type="match status" value="1"/>
</dbReference>
<organism evidence="10 11">
    <name type="scientific">Campylobacter canadensis</name>
    <dbReference type="NCBI Taxonomy" id="449520"/>
    <lineage>
        <taxon>Bacteria</taxon>
        <taxon>Pseudomonadati</taxon>
        <taxon>Campylobacterota</taxon>
        <taxon>Epsilonproteobacteria</taxon>
        <taxon>Campylobacterales</taxon>
        <taxon>Campylobacteraceae</taxon>
        <taxon>Campylobacter</taxon>
    </lineage>
</organism>
<dbReference type="PRINTS" id="PR00508">
    <property type="entry name" value="S21N4MTFRASE"/>
</dbReference>
<sequence>MYKVLDLFCGAGGFSNGLELSGYYQTLLAIDFNEDALKTFSYNHKNAKCIKADLVDNVAKENIIKLAKKLKINTIIGGPPCQGFSSKGKNLGLNDERNFLFKEFINIVSGVNPELFIIENVKNLITCENNFFINEIVQAFSKLGYMLSYSVLNAKDFGVPQNRERAIIIGSKNMLFDFTKMKELYKSKVSVRDAISDLAYLNSGEGCDKTEYKNESKSKYQQDLRGEFLCNHKATKHLDVAIKKLKMIKAECGKECLPQELIGKQQFKTTWGRLKWDDISPTIDTRFDTPSNGRNSHPFLHRAITPREAARIQSFSDNFIFLGSKTEICKQIGNAVPPLLAKAIGIAIYKQSNTQTISINDAVLINDDCEKAVSYFYKNNISFDAIITDPPYNISKENNFNTMKSSKRQGVDFGEWDKEFDYLSWIKKYAPLVKEDGSMIIFCSYLYISFIIKELEENDFIVKDILRWVKSNPMPRNINRRYVQDCELAIWAVRKNAKWTFNNNSKTYLRAEFNTSIVSGKEKTSHPTQKSLKLMQEIIKIHTNENDIILDPFMGSATTGIACKRLKRKFYGIESSKDYFEICKKRFENEF</sequence>
<dbReference type="PROSITE" id="PS00092">
    <property type="entry name" value="N6_MTASE"/>
    <property type="match status" value="1"/>
</dbReference>
<evidence type="ECO:0000256" key="1">
    <source>
        <dbReference type="ARBA" id="ARBA00006594"/>
    </source>
</evidence>
<dbReference type="InterPro" id="IPR002052">
    <property type="entry name" value="DNA_methylase_N6_adenine_CS"/>
</dbReference>
<evidence type="ECO:0000256" key="4">
    <source>
        <dbReference type="ARBA" id="ARBA00022679"/>
    </source>
</evidence>
<feature type="active site" evidence="8">
    <location>
        <position position="81"/>
    </location>
</feature>
<keyword evidence="6" id="KW-0680">Restriction system</keyword>
<evidence type="ECO:0000313" key="11">
    <source>
        <dbReference type="Proteomes" id="UP000786183"/>
    </source>
</evidence>
<comment type="similarity">
    <text evidence="1">Belongs to the N(4)/N(6)-methyltransferase family.</text>
</comment>
<dbReference type="Proteomes" id="UP000786183">
    <property type="component" value="Unassembled WGS sequence"/>
</dbReference>
<evidence type="ECO:0000256" key="6">
    <source>
        <dbReference type="ARBA" id="ARBA00022747"/>
    </source>
</evidence>
<evidence type="ECO:0000313" key="10">
    <source>
        <dbReference type="EMBL" id="MBZ7987625.1"/>
    </source>
</evidence>
<dbReference type="PANTHER" id="PTHR10629:SF52">
    <property type="entry name" value="DNA (CYTOSINE-5)-METHYLTRANSFERASE 1"/>
    <property type="match status" value="1"/>
</dbReference>
<dbReference type="InterPro" id="IPR018117">
    <property type="entry name" value="C5_DNA_meth_AS"/>
</dbReference>
<dbReference type="InterPro" id="IPR050390">
    <property type="entry name" value="C5-Methyltransferase"/>
</dbReference>
<keyword evidence="4 8" id="KW-0808">Transferase</keyword>
<dbReference type="InterPro" id="IPR031303">
    <property type="entry name" value="C5_meth_CS"/>
</dbReference>
<comment type="similarity">
    <text evidence="8">Belongs to the class I-like SAM-binding methyltransferase superfamily. C5-methyltransferase family.</text>
</comment>
<dbReference type="Gene3D" id="3.90.120.10">
    <property type="entry name" value="DNA Methylase, subunit A, domain 2"/>
    <property type="match status" value="1"/>
</dbReference>
<dbReference type="SUPFAM" id="SSF53335">
    <property type="entry name" value="S-adenosyl-L-methionine-dependent methyltransferases"/>
    <property type="match status" value="2"/>
</dbReference>
<dbReference type="PROSITE" id="PS00094">
    <property type="entry name" value="C5_MTASE_1"/>
    <property type="match status" value="1"/>
</dbReference>
<evidence type="ECO:0000256" key="3">
    <source>
        <dbReference type="ARBA" id="ARBA00022603"/>
    </source>
</evidence>
<dbReference type="InterPro" id="IPR001525">
    <property type="entry name" value="C5_MeTfrase"/>
</dbReference>
<dbReference type="PROSITE" id="PS00095">
    <property type="entry name" value="C5_MTASE_2"/>
    <property type="match status" value="1"/>
</dbReference>
<keyword evidence="11" id="KW-1185">Reference proteome</keyword>
<dbReference type="Gene3D" id="3.40.50.150">
    <property type="entry name" value="Vaccinia Virus protein VP39"/>
    <property type="match status" value="2"/>
</dbReference>
<dbReference type="InterPro" id="IPR001091">
    <property type="entry name" value="RM_Methyltransferase"/>
</dbReference>
<evidence type="ECO:0000256" key="7">
    <source>
        <dbReference type="ARBA" id="ARBA00047422"/>
    </source>
</evidence>
<evidence type="ECO:0000259" key="9">
    <source>
        <dbReference type="Pfam" id="PF01555"/>
    </source>
</evidence>
<dbReference type="InterPro" id="IPR029063">
    <property type="entry name" value="SAM-dependent_MTases_sf"/>
</dbReference>
<evidence type="ECO:0000256" key="2">
    <source>
        <dbReference type="ARBA" id="ARBA00011975"/>
    </source>
</evidence>
<comment type="caution">
    <text evidence="10">The sequence shown here is derived from an EMBL/GenBank/DDBJ whole genome shotgun (WGS) entry which is preliminary data.</text>
</comment>
<gene>
    <name evidence="10" type="primary">dcm</name>
    <name evidence="10" type="ORF">AVCANL283_05870</name>
</gene>
<comment type="catalytic activity">
    <reaction evidence="7">
        <text>a 2'-deoxycytidine in DNA + S-adenosyl-L-methionine = a 5-methyl-2'-deoxycytidine in DNA + S-adenosyl-L-homocysteine + H(+)</text>
        <dbReference type="Rhea" id="RHEA:13681"/>
        <dbReference type="Rhea" id="RHEA-COMP:11369"/>
        <dbReference type="Rhea" id="RHEA-COMP:11370"/>
        <dbReference type="ChEBI" id="CHEBI:15378"/>
        <dbReference type="ChEBI" id="CHEBI:57856"/>
        <dbReference type="ChEBI" id="CHEBI:59789"/>
        <dbReference type="ChEBI" id="CHEBI:85452"/>
        <dbReference type="ChEBI" id="CHEBI:85454"/>
        <dbReference type="EC" id="2.1.1.37"/>
    </reaction>
</comment>
<evidence type="ECO:0000256" key="5">
    <source>
        <dbReference type="ARBA" id="ARBA00022691"/>
    </source>
</evidence>
<name>A0ABS7WS89_9BACT</name>
<dbReference type="EMBL" id="JACGBB010000011">
    <property type="protein sequence ID" value="MBZ7987625.1"/>
    <property type="molecule type" value="Genomic_DNA"/>
</dbReference>
<dbReference type="GO" id="GO:0003886">
    <property type="term" value="F:DNA (cytosine-5-)-methyltransferase activity"/>
    <property type="evidence" value="ECO:0007669"/>
    <property type="project" value="UniProtKB-EC"/>
</dbReference>
<evidence type="ECO:0000256" key="8">
    <source>
        <dbReference type="PROSITE-ProRule" id="PRU01016"/>
    </source>
</evidence>
<reference evidence="10 11" key="1">
    <citation type="submission" date="2020-07" db="EMBL/GenBank/DDBJ databases">
        <title>Transfer of Campylobacter canadensis to the novel genus Avispirillum gen. nov., that also includes two novel species recovered from migratory waterfowl: Avispirillum anseris sp. nov. and Avispirillum brantae sp. nov.</title>
        <authorList>
            <person name="Miller W.G."/>
            <person name="Chapman M.H."/>
            <person name="Yee E."/>
            <person name="Inglis G.D."/>
        </authorList>
    </citation>
    <scope>NUCLEOTIDE SEQUENCE [LARGE SCALE GENOMIC DNA]</scope>
    <source>
        <strain evidence="10 11">L283</strain>
    </source>
</reference>
<dbReference type="PANTHER" id="PTHR10629">
    <property type="entry name" value="CYTOSINE-SPECIFIC METHYLTRANSFERASE"/>
    <property type="match status" value="1"/>
</dbReference>
<dbReference type="InterPro" id="IPR002941">
    <property type="entry name" value="DNA_methylase_N4/N6"/>
</dbReference>
<dbReference type="Pfam" id="PF00145">
    <property type="entry name" value="DNA_methylase"/>
    <property type="match status" value="1"/>
</dbReference>
<feature type="domain" description="DNA methylase N-4/N-6" evidence="9">
    <location>
        <begin position="384"/>
        <end position="585"/>
    </location>
</feature>
<dbReference type="EC" id="2.1.1.37" evidence="2"/>
<keyword evidence="5 8" id="KW-0949">S-adenosyl-L-methionine</keyword>
<keyword evidence="3 8" id="KW-0489">Methyltransferase</keyword>
<accession>A0ABS7WS89</accession>